<gene>
    <name evidence="3" type="ORF">PGT21_014915</name>
    <name evidence="4" type="ORF">PGTUg99_031987</name>
</gene>
<organism evidence="3 5">
    <name type="scientific">Puccinia graminis f. sp. tritici</name>
    <dbReference type="NCBI Taxonomy" id="56615"/>
    <lineage>
        <taxon>Eukaryota</taxon>
        <taxon>Fungi</taxon>
        <taxon>Dikarya</taxon>
        <taxon>Basidiomycota</taxon>
        <taxon>Pucciniomycotina</taxon>
        <taxon>Pucciniomycetes</taxon>
        <taxon>Pucciniales</taxon>
        <taxon>Pucciniaceae</taxon>
        <taxon>Puccinia</taxon>
    </lineage>
</organism>
<evidence type="ECO:0000256" key="2">
    <source>
        <dbReference type="SAM" id="SignalP"/>
    </source>
</evidence>
<dbReference type="OrthoDB" id="10294103at2759"/>
<dbReference type="EMBL" id="VSWC01000131">
    <property type="protein sequence ID" value="KAA1080618.1"/>
    <property type="molecule type" value="Genomic_DNA"/>
</dbReference>
<reference evidence="5 6" key="1">
    <citation type="submission" date="2019-05" db="EMBL/GenBank/DDBJ databases">
        <title>Emergence of the Ug99 lineage of the wheat stem rust pathogen through somatic hybridization.</title>
        <authorList>
            <person name="Li F."/>
            <person name="Upadhyaya N.M."/>
            <person name="Sperschneider J."/>
            <person name="Matny O."/>
            <person name="Nguyen-Phuc H."/>
            <person name="Mago R."/>
            <person name="Raley C."/>
            <person name="Miller M.E."/>
            <person name="Silverstein K.A.T."/>
            <person name="Henningsen E."/>
            <person name="Hirsch C.D."/>
            <person name="Visser B."/>
            <person name="Pretorius Z.A."/>
            <person name="Steffenson B.J."/>
            <person name="Schwessinger B."/>
            <person name="Dodds P.N."/>
            <person name="Figueroa M."/>
        </authorList>
    </citation>
    <scope>NUCLEOTIDE SEQUENCE [LARGE SCALE GENOMIC DNA]</scope>
    <source>
        <strain evidence="3">21-0</strain>
        <strain evidence="4 6">Ug99</strain>
    </source>
</reference>
<feature type="chain" id="PRO_5036366184" evidence="2">
    <location>
        <begin position="24"/>
        <end position="423"/>
    </location>
</feature>
<proteinExistence type="predicted"/>
<name>A0A5B0MX66_PUCGR</name>
<evidence type="ECO:0000256" key="1">
    <source>
        <dbReference type="SAM" id="MobiDB-lite"/>
    </source>
</evidence>
<sequence>MQSRRQQARLIALICLQAASYLAQTRTLVTRAAGLDQQGHPSNKDSASLRTEEFFIHPARLLEKRSYDRALESAYDGRLALDEVVSHGFGTGRDSGTRTGTHSPIIQFAQQGSSRRMRTGMESNRQETVPHTDLALENSADSEESEGMMKLEFKALQRDLKEFKRATQRMSASIDPLWAKRGRVDMKKQLKQWIKDVEKLQQILKTVPTSPDRLFKLADKGISLEPFETVENLEQREILKSIRQIGKAFLTRIKSMPYRCDEVGFGKTSQRRSKVDVPTEEGESISAHTETVQLRGDVVDNIISYLTWGWLAELNTMLHEIIKIEPALEISRTHIGPIEALLFQRIIFRTVELLYEHELISQEQLIRFLAMNDTPRFASLQVNEGPNFLPRRPHWYQNIPISEFSDGFTNALAEGMKNLELSQ</sequence>
<feature type="region of interest" description="Disordered" evidence="1">
    <location>
        <begin position="109"/>
        <end position="129"/>
    </location>
</feature>
<dbReference type="AlphaFoldDB" id="A0A5B0MX66"/>
<dbReference type="EMBL" id="VDEP01000103">
    <property type="protein sequence ID" value="KAA1131579.1"/>
    <property type="molecule type" value="Genomic_DNA"/>
</dbReference>
<dbReference type="Proteomes" id="UP000324748">
    <property type="component" value="Unassembled WGS sequence"/>
</dbReference>
<protein>
    <submittedName>
        <fullName evidence="3">Uncharacterized protein</fullName>
    </submittedName>
</protein>
<keyword evidence="2" id="KW-0732">Signal</keyword>
<evidence type="ECO:0000313" key="6">
    <source>
        <dbReference type="Proteomes" id="UP000325313"/>
    </source>
</evidence>
<dbReference type="Proteomes" id="UP000325313">
    <property type="component" value="Unassembled WGS sequence"/>
</dbReference>
<comment type="caution">
    <text evidence="3">The sequence shown here is derived from an EMBL/GenBank/DDBJ whole genome shotgun (WGS) entry which is preliminary data.</text>
</comment>
<accession>A0A5B0MX66</accession>
<feature type="signal peptide" evidence="2">
    <location>
        <begin position="1"/>
        <end position="23"/>
    </location>
</feature>
<keyword evidence="5" id="KW-1185">Reference proteome</keyword>
<evidence type="ECO:0000313" key="4">
    <source>
        <dbReference type="EMBL" id="KAA1131579.1"/>
    </source>
</evidence>
<evidence type="ECO:0000313" key="5">
    <source>
        <dbReference type="Proteomes" id="UP000324748"/>
    </source>
</evidence>
<evidence type="ECO:0000313" key="3">
    <source>
        <dbReference type="EMBL" id="KAA1080618.1"/>
    </source>
</evidence>